<dbReference type="EMBL" id="JARPYR010000001">
    <property type="protein sequence ID" value="MDT2595556.1"/>
    <property type="molecule type" value="Genomic_DNA"/>
</dbReference>
<name>A0AAP5KN35_9ENTE</name>
<keyword evidence="6 14" id="KW-0432">Leucine biosynthesis</keyword>
<comment type="subunit">
    <text evidence="5 14 15">Homodimer.</text>
</comment>
<dbReference type="GO" id="GO:0009098">
    <property type="term" value="P:L-leucine biosynthetic process"/>
    <property type="evidence" value="ECO:0007669"/>
    <property type="project" value="UniProtKB-UniRule"/>
</dbReference>
<evidence type="ECO:0000256" key="6">
    <source>
        <dbReference type="ARBA" id="ARBA00022430"/>
    </source>
</evidence>
<evidence type="ECO:0000256" key="11">
    <source>
        <dbReference type="ARBA" id="ARBA00023027"/>
    </source>
</evidence>
<evidence type="ECO:0000259" key="16">
    <source>
        <dbReference type="SMART" id="SM01329"/>
    </source>
</evidence>
<dbReference type="EMBL" id="JARPYT010000001">
    <property type="protein sequence ID" value="MDT2636035.1"/>
    <property type="molecule type" value="Genomic_DNA"/>
</dbReference>
<dbReference type="RefSeq" id="WP_137602998.1">
    <property type="nucleotide sequence ID" value="NZ_JARPYR010000001.1"/>
</dbReference>
<keyword evidence="11 14" id="KW-0520">NAD</keyword>
<reference evidence="18 20" key="1">
    <citation type="submission" date="2023-03" db="EMBL/GenBank/DDBJ databases">
        <authorList>
            <person name="Shen W."/>
            <person name="Cai J."/>
        </authorList>
    </citation>
    <scope>NUCLEOTIDE SEQUENCE</scope>
    <source>
        <strain evidence="18">P55-2</strain>
        <strain evidence="17 20">P72-2</strain>
    </source>
</reference>
<keyword evidence="20" id="KW-1185">Reference proteome</keyword>
<evidence type="ECO:0000256" key="13">
    <source>
        <dbReference type="ARBA" id="ARBA00023304"/>
    </source>
</evidence>
<proteinExistence type="inferred from homology"/>
<dbReference type="EC" id="1.1.1.85" evidence="14"/>
<keyword evidence="12 14" id="KW-0464">Manganese</keyword>
<keyword evidence="10 14" id="KW-0560">Oxidoreductase</keyword>
<comment type="cofactor">
    <cofactor evidence="14 15">
        <name>Mg(2+)</name>
        <dbReference type="ChEBI" id="CHEBI:18420"/>
    </cofactor>
    <cofactor evidence="14 15">
        <name>Mn(2+)</name>
        <dbReference type="ChEBI" id="CHEBI:29035"/>
    </cofactor>
    <text evidence="14 15">Binds 1 Mg(2+) or Mn(2+) ion per subunit.</text>
</comment>
<evidence type="ECO:0000256" key="12">
    <source>
        <dbReference type="ARBA" id="ARBA00023211"/>
    </source>
</evidence>
<dbReference type="Proteomes" id="UP001256547">
    <property type="component" value="Unassembled WGS sequence"/>
</dbReference>
<evidence type="ECO:0000256" key="2">
    <source>
        <dbReference type="ARBA" id="ARBA00001936"/>
    </source>
</evidence>
<feature type="binding site" evidence="14">
    <location>
        <begin position="275"/>
        <end position="287"/>
    </location>
    <ligand>
        <name>NAD(+)</name>
        <dbReference type="ChEBI" id="CHEBI:57540"/>
    </ligand>
</feature>
<keyword evidence="9 14" id="KW-0460">Magnesium</keyword>
<evidence type="ECO:0000313" key="17">
    <source>
        <dbReference type="EMBL" id="MDT2595556.1"/>
    </source>
</evidence>
<evidence type="ECO:0000256" key="14">
    <source>
        <dbReference type="HAMAP-Rule" id="MF_01033"/>
    </source>
</evidence>
<dbReference type="HAMAP" id="MF_01033">
    <property type="entry name" value="LeuB_type1"/>
    <property type="match status" value="1"/>
</dbReference>
<feature type="binding site" evidence="14">
    <location>
        <position position="245"/>
    </location>
    <ligand>
        <name>Mg(2+)</name>
        <dbReference type="ChEBI" id="CHEBI:18420"/>
    </ligand>
</feature>
<comment type="pathway">
    <text evidence="3 14 15">Amino-acid biosynthesis; L-leucine biosynthesis; L-leucine from 3-methyl-2-oxobutanoate: step 3/4.</text>
</comment>
<evidence type="ECO:0000313" key="19">
    <source>
        <dbReference type="Proteomes" id="UP001245561"/>
    </source>
</evidence>
<evidence type="ECO:0000313" key="18">
    <source>
        <dbReference type="EMBL" id="MDT2636035.1"/>
    </source>
</evidence>
<evidence type="ECO:0000256" key="8">
    <source>
        <dbReference type="ARBA" id="ARBA00022723"/>
    </source>
</evidence>
<keyword evidence="13 14" id="KW-0100">Branched-chain amino acid biosynthesis</keyword>
<dbReference type="FunFam" id="3.40.718.10:FF:000006">
    <property type="entry name" value="3-isopropylmalate dehydrogenase"/>
    <property type="match status" value="1"/>
</dbReference>
<evidence type="ECO:0000256" key="5">
    <source>
        <dbReference type="ARBA" id="ARBA00011738"/>
    </source>
</evidence>
<dbReference type="SMART" id="SM01329">
    <property type="entry name" value="Iso_dh"/>
    <property type="match status" value="1"/>
</dbReference>
<feature type="site" description="Important for catalysis" evidence="14">
    <location>
        <position position="185"/>
    </location>
</feature>
<evidence type="ECO:0000256" key="4">
    <source>
        <dbReference type="ARBA" id="ARBA00008319"/>
    </source>
</evidence>
<evidence type="ECO:0000313" key="20">
    <source>
        <dbReference type="Proteomes" id="UP001256547"/>
    </source>
</evidence>
<feature type="binding site" evidence="14">
    <location>
        <position position="94"/>
    </location>
    <ligand>
        <name>substrate</name>
    </ligand>
</feature>
<dbReference type="PANTHER" id="PTHR42979">
    <property type="entry name" value="3-ISOPROPYLMALATE DEHYDROGENASE"/>
    <property type="match status" value="1"/>
</dbReference>
<comment type="function">
    <text evidence="14 15">Catalyzes the oxidation of 3-carboxy-2-hydroxy-4-methylpentanoate (3-isopropylmalate) to 3-carboxy-4-methyl-2-oxopentanoate. The product decarboxylates to 4-methyl-2 oxopentanoate.</text>
</comment>
<dbReference type="InterPro" id="IPR019818">
    <property type="entry name" value="IsoCit/isopropylmalate_DH_CS"/>
</dbReference>
<comment type="caution">
    <text evidence="14">Lacks conserved residue(s) required for the propagation of feature annotation.</text>
</comment>
<feature type="binding site" evidence="14">
    <location>
        <position position="104"/>
    </location>
    <ligand>
        <name>substrate</name>
    </ligand>
</feature>
<feature type="domain" description="Isopropylmalate dehydrogenase-like" evidence="16">
    <location>
        <begin position="4"/>
        <end position="342"/>
    </location>
</feature>
<feature type="binding site" evidence="14">
    <location>
        <position position="217"/>
    </location>
    <ligand>
        <name>Mg(2+)</name>
        <dbReference type="ChEBI" id="CHEBI:18420"/>
    </ligand>
</feature>
<keyword evidence="7 14" id="KW-0028">Amino-acid biosynthesis</keyword>
<dbReference type="AlphaFoldDB" id="A0AAP5KN35"/>
<comment type="subcellular location">
    <subcellularLocation>
        <location evidence="14">Cytoplasm</location>
    </subcellularLocation>
</comment>
<feature type="binding site" evidence="14">
    <location>
        <position position="217"/>
    </location>
    <ligand>
        <name>substrate</name>
    </ligand>
</feature>
<dbReference type="NCBIfam" id="TIGR00169">
    <property type="entry name" value="leuB"/>
    <property type="match status" value="1"/>
</dbReference>
<evidence type="ECO:0000256" key="10">
    <source>
        <dbReference type="ARBA" id="ARBA00023002"/>
    </source>
</evidence>
<dbReference type="Proteomes" id="UP001245561">
    <property type="component" value="Unassembled WGS sequence"/>
</dbReference>
<organism evidence="18 19">
    <name type="scientific">Enterococcus dongliensis</name>
    <dbReference type="NCBI Taxonomy" id="2559925"/>
    <lineage>
        <taxon>Bacteria</taxon>
        <taxon>Bacillati</taxon>
        <taxon>Bacillota</taxon>
        <taxon>Bacilli</taxon>
        <taxon>Lactobacillales</taxon>
        <taxon>Enterococcaceae</taxon>
        <taxon>Enterococcus</taxon>
    </lineage>
</organism>
<dbReference type="GO" id="GO:0003862">
    <property type="term" value="F:3-isopropylmalate dehydrogenase activity"/>
    <property type="evidence" value="ECO:0007669"/>
    <property type="project" value="UniProtKB-UniRule"/>
</dbReference>
<dbReference type="PROSITE" id="PS00470">
    <property type="entry name" value="IDH_IMDH"/>
    <property type="match status" value="1"/>
</dbReference>
<keyword evidence="8 14" id="KW-0479">Metal-binding</keyword>
<keyword evidence="14" id="KW-0963">Cytoplasm</keyword>
<protein>
    <recommendedName>
        <fullName evidence="14">3-isopropylmalate dehydrogenase</fullName>
        <ecNumber evidence="14">1.1.1.85</ecNumber>
    </recommendedName>
    <alternativeName>
        <fullName evidence="14">3-IPM-DH</fullName>
    </alternativeName>
    <alternativeName>
        <fullName evidence="14">Beta-IPM dehydrogenase</fullName>
        <shortName evidence="14">IMDH</shortName>
    </alternativeName>
</protein>
<evidence type="ECO:0000256" key="7">
    <source>
        <dbReference type="ARBA" id="ARBA00022605"/>
    </source>
</evidence>
<accession>A0AAP5KN35</accession>
<dbReference type="GO" id="GO:0051287">
    <property type="term" value="F:NAD binding"/>
    <property type="evidence" value="ECO:0007669"/>
    <property type="project" value="InterPro"/>
</dbReference>
<feature type="binding site" evidence="14">
    <location>
        <position position="241"/>
    </location>
    <ligand>
        <name>Mg(2+)</name>
        <dbReference type="ChEBI" id="CHEBI:18420"/>
    </ligand>
</feature>
<dbReference type="Pfam" id="PF00180">
    <property type="entry name" value="Iso_dh"/>
    <property type="match status" value="1"/>
</dbReference>
<evidence type="ECO:0000256" key="1">
    <source>
        <dbReference type="ARBA" id="ARBA00000624"/>
    </source>
</evidence>
<sequence>MKKKIVVLAGDGIGPEIMASGLQVLDAVAKKCFHSFELEEHPFGGAGLDEAGASLPKKTLAACQNADAILLGAIGGPKWEKMSDTPEKGLLALRKALNLFANIRPVAVSSALIHLSPLKPEIIEGTDLIIVRELSSGIYFGEPRELTEQMAYDTARYQKNEIERILHSAFKLAQSRGKKVTSVDKANVLASSKLWRATAEEIAKEYPDCRLEHQYVDSAAMKLIQNPKAFDVIVTDNLFGDILSDEASVLPGSLGVLPSASYSTDGPSLYEPIHGSAPDIAGQGIANPISMILSVAMMLRQSFQEETAAQAIEDACDKILSKGLLTHDLGGQATTAQFTEAVIQELEGA</sequence>
<comment type="catalytic activity">
    <reaction evidence="1 14 15">
        <text>(2R,3S)-3-isopropylmalate + NAD(+) = 4-methyl-2-oxopentanoate + CO2 + NADH</text>
        <dbReference type="Rhea" id="RHEA:32271"/>
        <dbReference type="ChEBI" id="CHEBI:16526"/>
        <dbReference type="ChEBI" id="CHEBI:17865"/>
        <dbReference type="ChEBI" id="CHEBI:35121"/>
        <dbReference type="ChEBI" id="CHEBI:57540"/>
        <dbReference type="ChEBI" id="CHEBI:57945"/>
        <dbReference type="EC" id="1.1.1.85"/>
    </reaction>
</comment>
<comment type="caution">
    <text evidence="18">The sequence shown here is derived from an EMBL/GenBank/DDBJ whole genome shotgun (WGS) entry which is preliminary data.</text>
</comment>
<gene>
    <name evidence="14 18" type="primary">leuB</name>
    <name evidence="18" type="ORF">P7D36_00715</name>
    <name evidence="17" type="ORF">P7D39_00715</name>
</gene>
<evidence type="ECO:0000256" key="9">
    <source>
        <dbReference type="ARBA" id="ARBA00022842"/>
    </source>
</evidence>
<evidence type="ECO:0000256" key="15">
    <source>
        <dbReference type="RuleBase" id="RU004445"/>
    </source>
</evidence>
<dbReference type="InterPro" id="IPR024084">
    <property type="entry name" value="IsoPropMal-DH-like_dom"/>
</dbReference>
<dbReference type="GO" id="GO:0005829">
    <property type="term" value="C:cytosol"/>
    <property type="evidence" value="ECO:0007669"/>
    <property type="project" value="TreeGrafter"/>
</dbReference>
<comment type="cofactor">
    <cofactor evidence="2">
        <name>Mn(2+)</name>
        <dbReference type="ChEBI" id="CHEBI:29035"/>
    </cofactor>
</comment>
<dbReference type="Gene3D" id="3.40.718.10">
    <property type="entry name" value="Isopropylmalate Dehydrogenase"/>
    <property type="match status" value="1"/>
</dbReference>
<evidence type="ECO:0000256" key="3">
    <source>
        <dbReference type="ARBA" id="ARBA00004762"/>
    </source>
</evidence>
<feature type="site" description="Important for catalysis" evidence="14">
    <location>
        <position position="139"/>
    </location>
</feature>
<dbReference type="InterPro" id="IPR004429">
    <property type="entry name" value="Isopropylmalate_DH"/>
</dbReference>
<feature type="binding site" evidence="14">
    <location>
        <position position="132"/>
    </location>
    <ligand>
        <name>substrate</name>
    </ligand>
</feature>
<comment type="similarity">
    <text evidence="4 14">Belongs to the isocitrate and isopropylmalate dehydrogenases family. LeuB type 1 subfamily.</text>
</comment>
<dbReference type="GO" id="GO:0000287">
    <property type="term" value="F:magnesium ion binding"/>
    <property type="evidence" value="ECO:0007669"/>
    <property type="project" value="InterPro"/>
</dbReference>
<dbReference type="SUPFAM" id="SSF53659">
    <property type="entry name" value="Isocitrate/Isopropylmalate dehydrogenase-like"/>
    <property type="match status" value="1"/>
</dbReference>
<dbReference type="PANTHER" id="PTHR42979:SF1">
    <property type="entry name" value="3-ISOPROPYLMALATE DEHYDROGENASE"/>
    <property type="match status" value="1"/>
</dbReference>